<dbReference type="AlphaFoldDB" id="A0A1G6ZN57"/>
<evidence type="ECO:0000313" key="1">
    <source>
        <dbReference type="EMBL" id="SDE03980.1"/>
    </source>
</evidence>
<dbReference type="OrthoDB" id="9785438at2"/>
<dbReference type="EMBL" id="FNAH01000003">
    <property type="protein sequence ID" value="SDE03980.1"/>
    <property type="molecule type" value="Genomic_DNA"/>
</dbReference>
<reference evidence="1 2" key="1">
    <citation type="submission" date="2016-10" db="EMBL/GenBank/DDBJ databases">
        <authorList>
            <person name="de Groot N.N."/>
        </authorList>
    </citation>
    <scope>NUCLEOTIDE SEQUENCE [LARGE SCALE GENOMIC DNA]</scope>
    <source>
        <strain evidence="1 2">DSM 22220</strain>
    </source>
</reference>
<evidence type="ECO:0000313" key="2">
    <source>
        <dbReference type="Proteomes" id="UP000199344"/>
    </source>
</evidence>
<dbReference type="InterPro" id="IPR007263">
    <property type="entry name" value="DCC1-like"/>
</dbReference>
<dbReference type="Pfam" id="PF04134">
    <property type="entry name" value="DCC1-like"/>
    <property type="match status" value="1"/>
</dbReference>
<gene>
    <name evidence="1" type="ORF">SAMN05421538_103313</name>
</gene>
<accession>A0A1G6ZN57</accession>
<dbReference type="RefSeq" id="WP_090522537.1">
    <property type="nucleotide sequence ID" value="NZ_FNAH01000003.1"/>
</dbReference>
<keyword evidence="2" id="KW-1185">Reference proteome</keyword>
<dbReference type="STRING" id="591205.SAMN05421538_103313"/>
<protein>
    <submittedName>
        <fullName evidence="1">Predicted thiol-disulfide oxidoreductase YuxK, DCC family</fullName>
    </submittedName>
</protein>
<name>A0A1G6ZN57_9RHOB</name>
<dbReference type="Proteomes" id="UP000199344">
    <property type="component" value="Unassembled WGS sequence"/>
</dbReference>
<sequence length="134" mass="14909">MTGGITIIYDGQCPFCASYVSMMRLREAVGPVELVDARTEDPRVEAAIAEGLDLDQGMVVFWQGRRFFGSDAVQLIATLSAPDGRLNGLQRRLFASPRRAAVIYPLLARARRLYLRLARKAPIAGENKNSRNRE</sequence>
<proteinExistence type="predicted"/>
<dbReference type="GO" id="GO:0015035">
    <property type="term" value="F:protein-disulfide reductase activity"/>
    <property type="evidence" value="ECO:0007669"/>
    <property type="project" value="InterPro"/>
</dbReference>
<organism evidence="1 2">
    <name type="scientific">Paracoccus isoporae</name>
    <dbReference type="NCBI Taxonomy" id="591205"/>
    <lineage>
        <taxon>Bacteria</taxon>
        <taxon>Pseudomonadati</taxon>
        <taxon>Pseudomonadota</taxon>
        <taxon>Alphaproteobacteria</taxon>
        <taxon>Rhodobacterales</taxon>
        <taxon>Paracoccaceae</taxon>
        <taxon>Paracoccus</taxon>
    </lineage>
</organism>